<dbReference type="SUPFAM" id="SSF56574">
    <property type="entry name" value="Serpins"/>
    <property type="match status" value="1"/>
</dbReference>
<evidence type="ECO:0000259" key="6">
    <source>
        <dbReference type="SMART" id="SM00093"/>
    </source>
</evidence>
<sequence>MKLLICLLPLVAMATADDVSAQKLLVDGNNQFTAKLFREVARNEAHKSVVMSGFSALSPLAQLGLASVGASHDEILQSIGMPDDQATKEAFSLVNRNLRSAKGVELKVANRVYIPNNGELNETFAEMSRDVFNSGVQNVDFAKNVEAAATINAWVEDNTNKRIKDLVSPDSLDESTRAVLVNAIYFKGSWADKFDKALTQDKDFYVTMQKTIKVPTMFKNGVFRYYRSEELDAQLLELPYEGGESSFLIVLPNQIDGIELLENQLEDPTLLKEAVDKMYQAEVDIYLPKFKIETTIDLKDVLTKIGVTKLFSPKEAKLNYLLKGEGDGLYVSNAIQKAFIEVNEDGAEAAAASEFVGYGAVAPWYRKNFTADRPFYFALRTGRIDMFNGVFQIKNEY</sequence>
<dbReference type="SMART" id="SM00093">
    <property type="entry name" value="SERPIN"/>
    <property type="match status" value="1"/>
</dbReference>
<name>A0ABD0TAW9_LOXSC</name>
<dbReference type="CDD" id="cd19579">
    <property type="entry name" value="serpin1K-like"/>
    <property type="match status" value="1"/>
</dbReference>
<dbReference type="Pfam" id="PF00079">
    <property type="entry name" value="Serpin"/>
    <property type="match status" value="1"/>
</dbReference>
<dbReference type="PANTHER" id="PTHR11461">
    <property type="entry name" value="SERINE PROTEASE INHIBITOR, SERPIN"/>
    <property type="match status" value="1"/>
</dbReference>
<dbReference type="EMBL" id="JBEDNZ010000007">
    <property type="protein sequence ID" value="KAL0840515.1"/>
    <property type="molecule type" value="Genomic_DNA"/>
</dbReference>
<feature type="chain" id="PRO_5044842129" description="Serpin domain-containing protein" evidence="5">
    <location>
        <begin position="17"/>
        <end position="397"/>
    </location>
</feature>
<keyword evidence="5" id="KW-0732">Signal</keyword>
<keyword evidence="2" id="KW-0646">Protease inhibitor</keyword>
<keyword evidence="3" id="KW-0722">Serine protease inhibitor</keyword>
<feature type="domain" description="Serpin" evidence="6">
    <location>
        <begin position="34"/>
        <end position="394"/>
    </location>
</feature>
<evidence type="ECO:0000256" key="5">
    <source>
        <dbReference type="SAM" id="SignalP"/>
    </source>
</evidence>
<evidence type="ECO:0000256" key="3">
    <source>
        <dbReference type="ARBA" id="ARBA00022900"/>
    </source>
</evidence>
<dbReference type="PANTHER" id="PTHR11461:SF211">
    <property type="entry name" value="GH10112P-RELATED"/>
    <property type="match status" value="1"/>
</dbReference>
<evidence type="ECO:0000313" key="8">
    <source>
        <dbReference type="Proteomes" id="UP001549921"/>
    </source>
</evidence>
<feature type="signal peptide" evidence="5">
    <location>
        <begin position="1"/>
        <end position="16"/>
    </location>
</feature>
<protein>
    <recommendedName>
        <fullName evidence="6">Serpin domain-containing protein</fullName>
    </recommendedName>
</protein>
<dbReference type="InterPro" id="IPR000215">
    <property type="entry name" value="Serpin_fam"/>
</dbReference>
<comment type="similarity">
    <text evidence="1 4">Belongs to the serpin family.</text>
</comment>
<organism evidence="7 8">
    <name type="scientific">Loxostege sticticalis</name>
    <name type="common">Beet webworm moth</name>
    <dbReference type="NCBI Taxonomy" id="481309"/>
    <lineage>
        <taxon>Eukaryota</taxon>
        <taxon>Metazoa</taxon>
        <taxon>Ecdysozoa</taxon>
        <taxon>Arthropoda</taxon>
        <taxon>Hexapoda</taxon>
        <taxon>Insecta</taxon>
        <taxon>Pterygota</taxon>
        <taxon>Neoptera</taxon>
        <taxon>Endopterygota</taxon>
        <taxon>Lepidoptera</taxon>
        <taxon>Glossata</taxon>
        <taxon>Ditrysia</taxon>
        <taxon>Pyraloidea</taxon>
        <taxon>Crambidae</taxon>
        <taxon>Pyraustinae</taxon>
        <taxon>Loxostege</taxon>
    </lineage>
</organism>
<dbReference type="GO" id="GO:0004867">
    <property type="term" value="F:serine-type endopeptidase inhibitor activity"/>
    <property type="evidence" value="ECO:0007669"/>
    <property type="project" value="UniProtKB-KW"/>
</dbReference>
<dbReference type="AlphaFoldDB" id="A0ABD0TAW9"/>
<evidence type="ECO:0000256" key="1">
    <source>
        <dbReference type="ARBA" id="ARBA00009500"/>
    </source>
</evidence>
<dbReference type="Gene3D" id="3.30.497.10">
    <property type="entry name" value="Antithrombin, subunit I, domain 2"/>
    <property type="match status" value="1"/>
</dbReference>
<reference evidence="7 8" key="1">
    <citation type="submission" date="2024-06" db="EMBL/GenBank/DDBJ databases">
        <title>A chromosome-level genome assembly of beet webworm, Loxostege sticticalis.</title>
        <authorList>
            <person name="Zhang Y."/>
        </authorList>
    </citation>
    <scope>NUCLEOTIDE SEQUENCE [LARGE SCALE GENOMIC DNA]</scope>
    <source>
        <strain evidence="7">AQ028</strain>
        <tissue evidence="7">Male pupae</tissue>
    </source>
</reference>
<dbReference type="InterPro" id="IPR042185">
    <property type="entry name" value="Serpin_sf_2"/>
</dbReference>
<dbReference type="Gene3D" id="2.30.39.10">
    <property type="entry name" value="Alpha-1-antitrypsin, domain 1"/>
    <property type="match status" value="1"/>
</dbReference>
<evidence type="ECO:0000256" key="4">
    <source>
        <dbReference type="RuleBase" id="RU000411"/>
    </source>
</evidence>
<dbReference type="InterPro" id="IPR023796">
    <property type="entry name" value="Serpin_dom"/>
</dbReference>
<accession>A0ABD0TAW9</accession>
<gene>
    <name evidence="7" type="ORF">ABMA28_015740</name>
</gene>
<dbReference type="InterPro" id="IPR042178">
    <property type="entry name" value="Serpin_sf_1"/>
</dbReference>
<evidence type="ECO:0000313" key="7">
    <source>
        <dbReference type="EMBL" id="KAL0840515.1"/>
    </source>
</evidence>
<comment type="caution">
    <text evidence="7">The sequence shown here is derived from an EMBL/GenBank/DDBJ whole genome shotgun (WGS) entry which is preliminary data.</text>
</comment>
<dbReference type="InterPro" id="IPR036186">
    <property type="entry name" value="Serpin_sf"/>
</dbReference>
<evidence type="ECO:0000256" key="2">
    <source>
        <dbReference type="ARBA" id="ARBA00022690"/>
    </source>
</evidence>
<proteinExistence type="inferred from homology"/>
<dbReference type="Proteomes" id="UP001549921">
    <property type="component" value="Unassembled WGS sequence"/>
</dbReference>